<proteinExistence type="predicted"/>
<dbReference type="AlphaFoldDB" id="A0A8S4NK05"/>
<reference evidence="1" key="1">
    <citation type="submission" date="2022-03" db="EMBL/GenBank/DDBJ databases">
        <authorList>
            <person name="Martin C."/>
        </authorList>
    </citation>
    <scope>NUCLEOTIDE SEQUENCE</scope>
</reference>
<protein>
    <submittedName>
        <fullName evidence="1">Uncharacterized protein</fullName>
    </submittedName>
</protein>
<dbReference type="EMBL" id="CAIIXF020000004">
    <property type="protein sequence ID" value="CAH1781537.1"/>
    <property type="molecule type" value="Genomic_DNA"/>
</dbReference>
<gene>
    <name evidence="1" type="ORF">OFUS_LOCUS8107</name>
</gene>
<evidence type="ECO:0000313" key="1">
    <source>
        <dbReference type="EMBL" id="CAH1781537.1"/>
    </source>
</evidence>
<evidence type="ECO:0000313" key="2">
    <source>
        <dbReference type="Proteomes" id="UP000749559"/>
    </source>
</evidence>
<dbReference type="Proteomes" id="UP000749559">
    <property type="component" value="Unassembled WGS sequence"/>
</dbReference>
<name>A0A8S4NK05_OWEFU</name>
<keyword evidence="2" id="KW-1185">Reference proteome</keyword>
<accession>A0A8S4NK05</accession>
<sequence>SEIWLLPQHEPIITQNYEHCSKSITNDSSKKFSPSSQTLSMPSWAYWLSCYAHCVFKTILRGLQTVILTYPTDHSINSTGGVNLWLATEDTCSSRKVGDWTSLIGQKERQPKIHVQCSSRKAGDWTSLIGQKERLGILRQIGSAKLGCMAYLRLHGPTLIEWKRCCPIPLAVYNVNLQTLSKCFYIHQRPNMTELVYKMKIHDQ</sequence>
<feature type="non-terminal residue" evidence="1">
    <location>
        <position position="1"/>
    </location>
</feature>
<comment type="caution">
    <text evidence="1">The sequence shown here is derived from an EMBL/GenBank/DDBJ whole genome shotgun (WGS) entry which is preliminary data.</text>
</comment>
<organism evidence="1 2">
    <name type="scientific">Owenia fusiformis</name>
    <name type="common">Polychaete worm</name>
    <dbReference type="NCBI Taxonomy" id="6347"/>
    <lineage>
        <taxon>Eukaryota</taxon>
        <taxon>Metazoa</taxon>
        <taxon>Spiralia</taxon>
        <taxon>Lophotrochozoa</taxon>
        <taxon>Annelida</taxon>
        <taxon>Polychaeta</taxon>
        <taxon>Sedentaria</taxon>
        <taxon>Canalipalpata</taxon>
        <taxon>Sabellida</taxon>
        <taxon>Oweniida</taxon>
        <taxon>Oweniidae</taxon>
        <taxon>Owenia</taxon>
    </lineage>
</organism>